<sequence>MRKVRDNFARTNNVIQSDKSVMSDGCKSLVLQDFARIFEEYFELNGLPEMEIVFDRGVYKVSVTFEADRVKKFNVLK</sequence>
<dbReference type="Proteomes" id="UP000824081">
    <property type="component" value="Unassembled WGS sequence"/>
</dbReference>
<reference evidence="1" key="1">
    <citation type="submission" date="2020-10" db="EMBL/GenBank/DDBJ databases">
        <authorList>
            <person name="Gilroy R."/>
        </authorList>
    </citation>
    <scope>NUCLEOTIDE SEQUENCE</scope>
    <source>
        <strain evidence="1">11687</strain>
    </source>
</reference>
<proteinExistence type="predicted"/>
<reference evidence="1" key="2">
    <citation type="journal article" date="2021" name="PeerJ">
        <title>Extensive microbial diversity within the chicken gut microbiome revealed by metagenomics and culture.</title>
        <authorList>
            <person name="Gilroy R."/>
            <person name="Ravi A."/>
            <person name="Getino M."/>
            <person name="Pursley I."/>
            <person name="Horton D.L."/>
            <person name="Alikhan N.F."/>
            <person name="Baker D."/>
            <person name="Gharbi K."/>
            <person name="Hall N."/>
            <person name="Watson M."/>
            <person name="Adriaenssens E.M."/>
            <person name="Foster-Nyarko E."/>
            <person name="Jarju S."/>
            <person name="Secka A."/>
            <person name="Antonio M."/>
            <person name="Oren A."/>
            <person name="Chaudhuri R.R."/>
            <person name="La Ragione R."/>
            <person name="Hildebrand F."/>
            <person name="Pallen M.J."/>
        </authorList>
    </citation>
    <scope>NUCLEOTIDE SEQUENCE</scope>
    <source>
        <strain evidence="1">11687</strain>
    </source>
</reference>
<name>A0A9D1MGC5_9FIRM</name>
<comment type="caution">
    <text evidence="1">The sequence shown here is derived from an EMBL/GenBank/DDBJ whole genome shotgun (WGS) entry which is preliminary data.</text>
</comment>
<accession>A0A9D1MGC5</accession>
<dbReference type="AlphaFoldDB" id="A0A9D1MGC5"/>
<evidence type="ECO:0000313" key="1">
    <source>
        <dbReference type="EMBL" id="HIU59553.1"/>
    </source>
</evidence>
<organism evidence="1 2">
    <name type="scientific">Candidatus Scatosoma pullistercoris</name>
    <dbReference type="NCBI Taxonomy" id="2840934"/>
    <lineage>
        <taxon>Bacteria</taxon>
        <taxon>Bacillati</taxon>
        <taxon>Bacillota</taxon>
        <taxon>Clostridia</taxon>
        <taxon>Candidatus Scatosoma</taxon>
    </lineage>
</organism>
<evidence type="ECO:0000313" key="2">
    <source>
        <dbReference type="Proteomes" id="UP000824081"/>
    </source>
</evidence>
<gene>
    <name evidence="1" type="ORF">IAC57_05550</name>
</gene>
<protein>
    <submittedName>
        <fullName evidence="1">Uncharacterized protein</fullName>
    </submittedName>
</protein>
<dbReference type="EMBL" id="DVMZ01000147">
    <property type="protein sequence ID" value="HIU59553.1"/>
    <property type="molecule type" value="Genomic_DNA"/>
</dbReference>